<evidence type="ECO:0000259" key="2">
    <source>
        <dbReference type="Pfam" id="PF01578"/>
    </source>
</evidence>
<feature type="transmembrane region" description="Helical" evidence="1">
    <location>
        <begin position="49"/>
        <end position="67"/>
    </location>
</feature>
<keyword evidence="1" id="KW-0472">Membrane</keyword>
<dbReference type="GO" id="GO:0005886">
    <property type="term" value="C:plasma membrane"/>
    <property type="evidence" value="ECO:0007669"/>
    <property type="project" value="TreeGrafter"/>
</dbReference>
<keyword evidence="1" id="KW-0812">Transmembrane</keyword>
<dbReference type="EMBL" id="MQWA01000001">
    <property type="protein sequence ID" value="PQJ27515.1"/>
    <property type="molecule type" value="Genomic_DNA"/>
</dbReference>
<comment type="caution">
    <text evidence="3">The sequence shown here is derived from an EMBL/GenBank/DDBJ whole genome shotgun (WGS) entry which is preliminary data.</text>
</comment>
<feature type="transmembrane region" description="Helical" evidence="1">
    <location>
        <begin position="158"/>
        <end position="185"/>
    </location>
</feature>
<evidence type="ECO:0000313" key="3">
    <source>
        <dbReference type="EMBL" id="PQJ27515.1"/>
    </source>
</evidence>
<feature type="transmembrane region" description="Helical" evidence="1">
    <location>
        <begin position="115"/>
        <end position="138"/>
    </location>
</feature>
<dbReference type="PANTHER" id="PTHR38034">
    <property type="entry name" value="INNER MEMBRANE PROTEIN YPJD"/>
    <property type="match status" value="1"/>
</dbReference>
<feature type="transmembrane region" description="Helical" evidence="1">
    <location>
        <begin position="20"/>
        <end position="37"/>
    </location>
</feature>
<feature type="transmembrane region" description="Helical" evidence="1">
    <location>
        <begin position="222"/>
        <end position="241"/>
    </location>
</feature>
<dbReference type="InterPro" id="IPR002541">
    <property type="entry name" value="Cyt_c_assembly"/>
</dbReference>
<feature type="transmembrane region" description="Helical" evidence="1">
    <location>
        <begin position="73"/>
        <end position="94"/>
    </location>
</feature>
<dbReference type="Proteomes" id="UP000239907">
    <property type="component" value="Unassembled WGS sequence"/>
</dbReference>
<evidence type="ECO:0000313" key="4">
    <source>
        <dbReference type="Proteomes" id="UP000239907"/>
    </source>
</evidence>
<evidence type="ECO:0000256" key="1">
    <source>
        <dbReference type="SAM" id="Phobius"/>
    </source>
</evidence>
<protein>
    <recommendedName>
        <fullName evidence="2">Cytochrome c assembly protein domain-containing protein</fullName>
    </recommendedName>
</protein>
<reference evidence="3 4" key="1">
    <citation type="submission" date="2016-12" db="EMBL/GenBank/DDBJ databases">
        <title>Study of bacterial adaptation to deep sea.</title>
        <authorList>
            <person name="Song J."/>
            <person name="Yoshizawa S."/>
            <person name="Kogure K."/>
        </authorList>
    </citation>
    <scope>NUCLEOTIDE SEQUENCE [LARGE SCALE GENOMIC DNA]</scope>
    <source>
        <strain evidence="3 4">SAORIC-165</strain>
    </source>
</reference>
<feature type="transmembrane region" description="Helical" evidence="1">
    <location>
        <begin position="197"/>
        <end position="216"/>
    </location>
</feature>
<accession>A0A2S7TXM7</accession>
<proteinExistence type="predicted"/>
<keyword evidence="1" id="KW-1133">Transmembrane helix</keyword>
<organism evidence="3 4">
    <name type="scientific">Rubritalea profundi</name>
    <dbReference type="NCBI Taxonomy" id="1658618"/>
    <lineage>
        <taxon>Bacteria</taxon>
        <taxon>Pseudomonadati</taxon>
        <taxon>Verrucomicrobiota</taxon>
        <taxon>Verrucomicrobiia</taxon>
        <taxon>Verrucomicrobiales</taxon>
        <taxon>Rubritaleaceae</taxon>
        <taxon>Rubritalea</taxon>
    </lineage>
</organism>
<dbReference type="GO" id="GO:0020037">
    <property type="term" value="F:heme binding"/>
    <property type="evidence" value="ECO:0007669"/>
    <property type="project" value="InterPro"/>
</dbReference>
<feature type="domain" description="Cytochrome c assembly protein" evidence="2">
    <location>
        <begin position="49"/>
        <end position="239"/>
    </location>
</feature>
<dbReference type="GO" id="GO:0017004">
    <property type="term" value="P:cytochrome complex assembly"/>
    <property type="evidence" value="ECO:0007669"/>
    <property type="project" value="InterPro"/>
</dbReference>
<dbReference type="AlphaFoldDB" id="A0A2S7TXM7"/>
<sequence length="242" mass="26164">MAGYLGMRAVHHGHRSRWTVVWMLFSFAAQCAVLGIRGDLRGQCPLGDIGEILVFLAWSITIFYLLIGSTYRLSLLGVFSAPVVSVMLLIAAIPGVMENSPERAMTVEPWHEMHAALSVLSYGALGLSAIAGVMFMVLNKMLKHHEMKSGLFLKLPPLSSITASMVRLTGVGTLVLSGGVFCGLLMPREASGSMVHLWAAVTVWISYTALLTIWQVRGMTPSRMALSVVSLFIVSLAVFAAL</sequence>
<dbReference type="Pfam" id="PF01578">
    <property type="entry name" value="Cytochrom_C_asm"/>
    <property type="match status" value="1"/>
</dbReference>
<dbReference type="InterPro" id="IPR052372">
    <property type="entry name" value="YpjD/HemX"/>
</dbReference>
<gene>
    <name evidence="3" type="ORF">BSZ32_02735</name>
</gene>
<keyword evidence="4" id="KW-1185">Reference proteome</keyword>
<name>A0A2S7TXM7_9BACT</name>
<dbReference type="PANTHER" id="PTHR38034:SF1">
    <property type="entry name" value="INNER MEMBRANE PROTEIN YPJD"/>
    <property type="match status" value="1"/>
</dbReference>